<evidence type="ECO:0000313" key="3">
    <source>
        <dbReference type="Proteomes" id="UP000095009"/>
    </source>
</evidence>
<feature type="transmembrane region" description="Helical" evidence="1">
    <location>
        <begin position="77"/>
        <end position="96"/>
    </location>
</feature>
<dbReference type="AlphaFoldDB" id="A0A1E3PFJ8"/>
<organism evidence="2 3">
    <name type="scientific">Nadsonia fulvescens var. elongata DSM 6958</name>
    <dbReference type="NCBI Taxonomy" id="857566"/>
    <lineage>
        <taxon>Eukaryota</taxon>
        <taxon>Fungi</taxon>
        <taxon>Dikarya</taxon>
        <taxon>Ascomycota</taxon>
        <taxon>Saccharomycotina</taxon>
        <taxon>Dipodascomycetes</taxon>
        <taxon>Dipodascales</taxon>
        <taxon>Dipodascales incertae sedis</taxon>
        <taxon>Nadsonia</taxon>
    </lineage>
</organism>
<gene>
    <name evidence="2" type="ORF">NADFUDRAFT_43179</name>
</gene>
<keyword evidence="1" id="KW-0812">Transmembrane</keyword>
<dbReference type="EMBL" id="KV454412">
    <property type="protein sequence ID" value="ODQ64171.1"/>
    <property type="molecule type" value="Genomic_DNA"/>
</dbReference>
<reference evidence="2 3" key="1">
    <citation type="journal article" date="2016" name="Proc. Natl. Acad. Sci. U.S.A.">
        <title>Comparative genomics of biotechnologically important yeasts.</title>
        <authorList>
            <person name="Riley R."/>
            <person name="Haridas S."/>
            <person name="Wolfe K.H."/>
            <person name="Lopes M.R."/>
            <person name="Hittinger C.T."/>
            <person name="Goeker M."/>
            <person name="Salamov A.A."/>
            <person name="Wisecaver J.H."/>
            <person name="Long T.M."/>
            <person name="Calvey C.H."/>
            <person name="Aerts A.L."/>
            <person name="Barry K.W."/>
            <person name="Choi C."/>
            <person name="Clum A."/>
            <person name="Coughlan A.Y."/>
            <person name="Deshpande S."/>
            <person name="Douglass A.P."/>
            <person name="Hanson S.J."/>
            <person name="Klenk H.-P."/>
            <person name="LaButti K.M."/>
            <person name="Lapidus A."/>
            <person name="Lindquist E.A."/>
            <person name="Lipzen A.M."/>
            <person name="Meier-Kolthoff J.P."/>
            <person name="Ohm R.A."/>
            <person name="Otillar R.P."/>
            <person name="Pangilinan J.L."/>
            <person name="Peng Y."/>
            <person name="Rokas A."/>
            <person name="Rosa C.A."/>
            <person name="Scheuner C."/>
            <person name="Sibirny A.A."/>
            <person name="Slot J.C."/>
            <person name="Stielow J.B."/>
            <person name="Sun H."/>
            <person name="Kurtzman C.P."/>
            <person name="Blackwell M."/>
            <person name="Grigoriev I.V."/>
            <person name="Jeffries T.W."/>
        </authorList>
    </citation>
    <scope>NUCLEOTIDE SEQUENCE [LARGE SCALE GENOMIC DNA]</scope>
    <source>
        <strain evidence="2 3">DSM 6958</strain>
    </source>
</reference>
<accession>A0A1E3PFJ8</accession>
<evidence type="ECO:0000313" key="2">
    <source>
        <dbReference type="EMBL" id="ODQ64171.1"/>
    </source>
</evidence>
<keyword evidence="1" id="KW-1133">Transmembrane helix</keyword>
<sequence>MNNNLNKIKNKKTKALPAPFHGQPWILSLSTEILCMIMNELAIEAKPDQYNRPNLVNGLGEVILPKARQPRYKNHPLIALLMSHSLFYDLGLPIYYATLSRPLVLCPYKVAWKSYSSKACRYGGGNLDLFNLYPNLRSKINSVAIYDYWGDSTKLDEWSKGKASNFSSFLGLQLGFFQNLTKIYIEIGHCPRSMILLDLLFLHPTPIGLKSLSIMLHNGIFDEANLSLYDRNYKLHDGETVDFLKMTLPPFCQLEYLKIGRVFTGPKDRYDDIAHRLLRKDMSSSSYSQELFRFQRLVTLLEKIVFTYSQQSLKHLVLENVCPTMIFDTPKFFSRIERKLCYTYDFSKNLINRRSYYGLPALTLLEVNNCLTDTTLNGIWGDFLCQPITEEETMISNDLTRGGPLSVRKHLWVFLFLIGQALHNHDFEDDLQAIIPAVMVALDKNIIVGLPKPYFTIGEYIQERHQTSSYAIKVMGYLIYWFVRLPGFLLPYKKVTPRQWRILCQMEGLNCD</sequence>
<keyword evidence="1" id="KW-0472">Membrane</keyword>
<evidence type="ECO:0000256" key="1">
    <source>
        <dbReference type="SAM" id="Phobius"/>
    </source>
</evidence>
<protein>
    <submittedName>
        <fullName evidence="2">Uncharacterized protein</fullName>
    </submittedName>
</protein>
<dbReference type="Proteomes" id="UP000095009">
    <property type="component" value="Unassembled WGS sequence"/>
</dbReference>
<name>A0A1E3PFJ8_9ASCO</name>
<proteinExistence type="predicted"/>
<keyword evidence="3" id="KW-1185">Reference proteome</keyword>